<keyword evidence="7" id="KW-0520">NAD</keyword>
<dbReference type="SUPFAM" id="SSF51905">
    <property type="entry name" value="FAD/NAD(P)-binding domain"/>
    <property type="match status" value="2"/>
</dbReference>
<keyword evidence="4" id="KW-0274">FAD</keyword>
<comment type="catalytic activity">
    <reaction evidence="8">
        <text>a quinone + NADH + H(+) = a quinol + NAD(+)</text>
        <dbReference type="Rhea" id="RHEA:46160"/>
        <dbReference type="ChEBI" id="CHEBI:15378"/>
        <dbReference type="ChEBI" id="CHEBI:24646"/>
        <dbReference type="ChEBI" id="CHEBI:57540"/>
        <dbReference type="ChEBI" id="CHEBI:57945"/>
        <dbReference type="ChEBI" id="CHEBI:132124"/>
        <dbReference type="EC" id="1.6.5.9"/>
    </reaction>
</comment>
<evidence type="ECO:0000256" key="5">
    <source>
        <dbReference type="ARBA" id="ARBA00022946"/>
    </source>
</evidence>
<evidence type="ECO:0000256" key="6">
    <source>
        <dbReference type="ARBA" id="ARBA00023002"/>
    </source>
</evidence>
<dbReference type="PANTHER" id="PTHR43706">
    <property type="entry name" value="NADH DEHYDROGENASE"/>
    <property type="match status" value="1"/>
</dbReference>
<evidence type="ECO:0000313" key="11">
    <source>
        <dbReference type="EMBL" id="ELR73283.1"/>
    </source>
</evidence>
<evidence type="ECO:0000256" key="1">
    <source>
        <dbReference type="ARBA" id="ARBA00005272"/>
    </source>
</evidence>
<dbReference type="GO" id="GO:0050136">
    <property type="term" value="F:NADH dehydrogenase (quinone) (non-electrogenic) activity"/>
    <property type="evidence" value="ECO:0007669"/>
    <property type="project" value="UniProtKB-EC"/>
</dbReference>
<sequence length="441" mass="49465">MPEQVIELLKEQHEEKPVRELNDLGIRKTERPRLVILGGGFGGLHLIRALRKQDFQVVLIDKQNHHTFQPLLYQVATSGLEADSIAYPLRKPLNAHPDCHFRMVEVTEVVPEKNLVVTNGGTLRYDYLVIATGARTNYFGMKDIERHALPMKSISDAIGIRNRLLRNYEEALLINDPEQKDQLMNVVIAGGGPTGVELAGAIAEFKKYIMPHDYPDLDVKSAKIHLIELTPELLPAMSDEASQKAEEYLRQLSVIIKTNTKIEGYDGRVVRTDAGNIPARVMLWTGGVSGAILPGLGKGLVTKKGRIKANASGRVKGYDNVFAIGDVAQIETKNYPQGHPQLASVAVQQGKFLATNLTRHIKGKELKEFHYINKGTMATVGRKKAVVDMKKWKFHGAAAWLVWLSVHLYSLVGFKNKVVTFINWAWNYFNHDRETRLIIKD</sequence>
<gene>
    <name evidence="11" type="ORF">C900_04135</name>
</gene>
<keyword evidence="5" id="KW-0809">Transit peptide</keyword>
<reference evidence="11 12" key="1">
    <citation type="submission" date="2012-12" db="EMBL/GenBank/DDBJ databases">
        <title>Genome assembly of Fulvivirga imtechensis AK7.</title>
        <authorList>
            <person name="Nupur N."/>
            <person name="Khatri I."/>
            <person name="Kumar R."/>
            <person name="Subramanian S."/>
            <person name="Pinnaka A."/>
        </authorList>
    </citation>
    <scope>NUCLEOTIDE SEQUENCE [LARGE SCALE GENOMIC DNA]</scope>
    <source>
        <strain evidence="11 12">AK7</strain>
    </source>
</reference>
<name>L8JYP9_9BACT</name>
<evidence type="ECO:0000256" key="3">
    <source>
        <dbReference type="ARBA" id="ARBA00022630"/>
    </source>
</evidence>
<comment type="caution">
    <text evidence="11">The sequence shown here is derived from an EMBL/GenBank/DDBJ whole genome shotgun (WGS) entry which is preliminary data.</text>
</comment>
<evidence type="ECO:0000256" key="4">
    <source>
        <dbReference type="ARBA" id="ARBA00022827"/>
    </source>
</evidence>
<feature type="domain" description="FAD/NAD(P)-binding" evidence="9">
    <location>
        <begin position="33"/>
        <end position="350"/>
    </location>
</feature>
<keyword evidence="12" id="KW-1185">Reference proteome</keyword>
<dbReference type="Pfam" id="PF22366">
    <property type="entry name" value="NDH2_C"/>
    <property type="match status" value="1"/>
</dbReference>
<dbReference type="Gene3D" id="3.50.50.100">
    <property type="match status" value="1"/>
</dbReference>
<dbReference type="PATRIC" id="fig|1237149.3.peg.418"/>
<evidence type="ECO:0000313" key="12">
    <source>
        <dbReference type="Proteomes" id="UP000011135"/>
    </source>
</evidence>
<evidence type="ECO:0000259" key="9">
    <source>
        <dbReference type="Pfam" id="PF07992"/>
    </source>
</evidence>
<dbReference type="PANTHER" id="PTHR43706:SF47">
    <property type="entry name" value="EXTERNAL NADH-UBIQUINONE OXIDOREDUCTASE 1, MITOCHONDRIAL-RELATED"/>
    <property type="match status" value="1"/>
</dbReference>
<dbReference type="Proteomes" id="UP000011135">
    <property type="component" value="Unassembled WGS sequence"/>
</dbReference>
<evidence type="ECO:0000256" key="2">
    <source>
        <dbReference type="ARBA" id="ARBA00012637"/>
    </source>
</evidence>
<dbReference type="EC" id="1.6.5.9" evidence="2"/>
<evidence type="ECO:0000256" key="7">
    <source>
        <dbReference type="ARBA" id="ARBA00023027"/>
    </source>
</evidence>
<dbReference type="PRINTS" id="PR00368">
    <property type="entry name" value="FADPNR"/>
</dbReference>
<dbReference type="InterPro" id="IPR036188">
    <property type="entry name" value="FAD/NAD-bd_sf"/>
</dbReference>
<dbReference type="RefSeq" id="WP_009577863.1">
    <property type="nucleotide sequence ID" value="NZ_AMZN01000006.1"/>
</dbReference>
<dbReference type="PRINTS" id="PR00411">
    <property type="entry name" value="PNDRDTASEI"/>
</dbReference>
<evidence type="ECO:0000259" key="10">
    <source>
        <dbReference type="Pfam" id="PF22366"/>
    </source>
</evidence>
<feature type="domain" description="External alternative NADH-ubiquinone oxidoreductase-like C-terminal" evidence="10">
    <location>
        <begin position="374"/>
        <end position="428"/>
    </location>
</feature>
<dbReference type="eggNOG" id="COG1252">
    <property type="taxonomic scope" value="Bacteria"/>
</dbReference>
<accession>L8JYP9</accession>
<dbReference type="AlphaFoldDB" id="L8JYP9"/>
<organism evidence="11 12">
    <name type="scientific">Fulvivirga imtechensis AK7</name>
    <dbReference type="NCBI Taxonomy" id="1237149"/>
    <lineage>
        <taxon>Bacteria</taxon>
        <taxon>Pseudomonadati</taxon>
        <taxon>Bacteroidota</taxon>
        <taxon>Cytophagia</taxon>
        <taxon>Cytophagales</taxon>
        <taxon>Fulvivirgaceae</taxon>
        <taxon>Fulvivirga</taxon>
    </lineage>
</organism>
<comment type="similarity">
    <text evidence="1">Belongs to the NADH dehydrogenase family.</text>
</comment>
<protein>
    <recommendedName>
        <fullName evidence="2">NADH:ubiquinone reductase (non-electrogenic)</fullName>
        <ecNumber evidence="2">1.6.5.9</ecNumber>
    </recommendedName>
</protein>
<dbReference type="EMBL" id="AMZN01000006">
    <property type="protein sequence ID" value="ELR73283.1"/>
    <property type="molecule type" value="Genomic_DNA"/>
</dbReference>
<evidence type="ECO:0000256" key="8">
    <source>
        <dbReference type="ARBA" id="ARBA00047599"/>
    </source>
</evidence>
<dbReference type="Pfam" id="PF07992">
    <property type="entry name" value="Pyr_redox_2"/>
    <property type="match status" value="1"/>
</dbReference>
<proteinExistence type="inferred from homology"/>
<keyword evidence="6" id="KW-0560">Oxidoreductase</keyword>
<dbReference type="InterPro" id="IPR054585">
    <property type="entry name" value="NDH2-like_C"/>
</dbReference>
<dbReference type="InterPro" id="IPR045024">
    <property type="entry name" value="NDH-2"/>
</dbReference>
<dbReference type="STRING" id="1237149.C900_04135"/>
<dbReference type="InterPro" id="IPR023753">
    <property type="entry name" value="FAD/NAD-binding_dom"/>
</dbReference>
<keyword evidence="3" id="KW-0285">Flavoprotein</keyword>